<feature type="domain" description="SMC hinge" evidence="13">
    <location>
        <begin position="515"/>
        <end position="636"/>
    </location>
</feature>
<comment type="subcellular location">
    <subcellularLocation>
        <location evidence="2">Chromosome</location>
    </subcellularLocation>
    <subcellularLocation>
        <location evidence="1 10">Nucleus</location>
    </subcellularLocation>
</comment>
<keyword evidence="7 11" id="KW-0175">Coiled coil</keyword>
<feature type="compositionally biased region" description="Polar residues" evidence="12">
    <location>
        <begin position="995"/>
        <end position="1010"/>
    </location>
</feature>
<comment type="caution">
    <text evidence="14">The sequence shown here is derived from an EMBL/GenBank/DDBJ whole genome shotgun (WGS) entry which is preliminary data.</text>
</comment>
<dbReference type="GO" id="GO:0016887">
    <property type="term" value="F:ATP hydrolysis activity"/>
    <property type="evidence" value="ECO:0007669"/>
    <property type="project" value="InterPro"/>
</dbReference>
<dbReference type="SUPFAM" id="SSF57997">
    <property type="entry name" value="Tropomyosin"/>
    <property type="match status" value="1"/>
</dbReference>
<dbReference type="InterPro" id="IPR028468">
    <property type="entry name" value="Smc1_ABC"/>
</dbReference>
<keyword evidence="8 10" id="KW-0539">Nucleus</keyword>
<evidence type="ECO:0000256" key="11">
    <source>
        <dbReference type="SAM" id="Coils"/>
    </source>
</evidence>
<evidence type="ECO:0000256" key="1">
    <source>
        <dbReference type="ARBA" id="ARBA00004123"/>
    </source>
</evidence>
<keyword evidence="4" id="KW-0158">Chromosome</keyword>
<evidence type="ECO:0000256" key="9">
    <source>
        <dbReference type="ARBA" id="ARBA00023306"/>
    </source>
</evidence>
<evidence type="ECO:0000313" key="15">
    <source>
        <dbReference type="Proteomes" id="UP001295423"/>
    </source>
</evidence>
<dbReference type="SMART" id="SM00968">
    <property type="entry name" value="SMC_hinge"/>
    <property type="match status" value="1"/>
</dbReference>
<dbReference type="Proteomes" id="UP001295423">
    <property type="component" value="Unassembled WGS sequence"/>
</dbReference>
<feature type="compositionally biased region" description="Basic and acidic residues" evidence="12">
    <location>
        <begin position="690"/>
        <end position="707"/>
    </location>
</feature>
<feature type="compositionally biased region" description="Basic and acidic residues" evidence="12">
    <location>
        <begin position="1011"/>
        <end position="1020"/>
    </location>
</feature>
<proteinExistence type="inferred from homology"/>
<dbReference type="GO" id="GO:0007062">
    <property type="term" value="P:sister chromatid cohesion"/>
    <property type="evidence" value="ECO:0007669"/>
    <property type="project" value="InterPro"/>
</dbReference>
<dbReference type="SUPFAM" id="SSF52540">
    <property type="entry name" value="P-loop containing nucleoside triphosphate hydrolases"/>
    <property type="match status" value="1"/>
</dbReference>
<dbReference type="InterPro" id="IPR010935">
    <property type="entry name" value="SMC_hinge"/>
</dbReference>
<dbReference type="GO" id="GO:0003677">
    <property type="term" value="F:DNA binding"/>
    <property type="evidence" value="ECO:0007669"/>
    <property type="project" value="TreeGrafter"/>
</dbReference>
<dbReference type="PANTHER" id="PTHR18937">
    <property type="entry name" value="STRUCTURAL MAINTENANCE OF CHROMOSOMES SMC FAMILY MEMBER"/>
    <property type="match status" value="1"/>
</dbReference>
<gene>
    <name evidence="14" type="ORF">CYCCA115_LOCUS18987</name>
</gene>
<evidence type="ECO:0000259" key="13">
    <source>
        <dbReference type="SMART" id="SM00968"/>
    </source>
</evidence>
<feature type="region of interest" description="Disordered" evidence="12">
    <location>
        <begin position="437"/>
        <end position="473"/>
    </location>
</feature>
<dbReference type="Gene3D" id="3.40.50.300">
    <property type="entry name" value="P-loop containing nucleotide triphosphate hydrolases"/>
    <property type="match status" value="2"/>
</dbReference>
<evidence type="ECO:0000256" key="2">
    <source>
        <dbReference type="ARBA" id="ARBA00004286"/>
    </source>
</evidence>
<protein>
    <recommendedName>
        <fullName evidence="10">Structural maintenance of chromosomes protein</fullName>
    </recommendedName>
</protein>
<dbReference type="Pfam" id="PF06470">
    <property type="entry name" value="SMC_hinge"/>
    <property type="match status" value="1"/>
</dbReference>
<dbReference type="InterPro" id="IPR027417">
    <property type="entry name" value="P-loop_NTPase"/>
</dbReference>
<feature type="coiled-coil region" evidence="11">
    <location>
        <begin position="307"/>
        <end position="362"/>
    </location>
</feature>
<comment type="similarity">
    <text evidence="3">Belongs to the SMC family. SMC1 subfamily.</text>
</comment>
<dbReference type="PANTHER" id="PTHR18937:SF12">
    <property type="entry name" value="STRUCTURAL MAINTENANCE OF CHROMOSOMES PROTEIN"/>
    <property type="match status" value="1"/>
</dbReference>
<feature type="coiled-coil region" evidence="11">
    <location>
        <begin position="194"/>
        <end position="267"/>
    </location>
</feature>
<evidence type="ECO:0000256" key="12">
    <source>
        <dbReference type="SAM" id="MobiDB-lite"/>
    </source>
</evidence>
<dbReference type="Gene3D" id="3.30.70.1620">
    <property type="match status" value="1"/>
</dbReference>
<dbReference type="InterPro" id="IPR003395">
    <property type="entry name" value="RecF/RecN/SMC_N"/>
</dbReference>
<evidence type="ECO:0000313" key="14">
    <source>
        <dbReference type="EMBL" id="CAJ1960995.1"/>
    </source>
</evidence>
<dbReference type="Gene3D" id="1.20.5.340">
    <property type="match status" value="1"/>
</dbReference>
<dbReference type="CDD" id="cd03275">
    <property type="entry name" value="ABC_SMC1_euk"/>
    <property type="match status" value="1"/>
</dbReference>
<evidence type="ECO:0000256" key="4">
    <source>
        <dbReference type="ARBA" id="ARBA00022454"/>
    </source>
</evidence>
<dbReference type="Pfam" id="PF02463">
    <property type="entry name" value="SMC_N"/>
    <property type="match status" value="1"/>
</dbReference>
<dbReference type="PIRSF" id="PIRSF005719">
    <property type="entry name" value="SMC"/>
    <property type="match status" value="1"/>
</dbReference>
<evidence type="ECO:0000256" key="3">
    <source>
        <dbReference type="ARBA" id="ARBA00005597"/>
    </source>
</evidence>
<dbReference type="GO" id="GO:0005634">
    <property type="term" value="C:nucleus"/>
    <property type="evidence" value="ECO:0007669"/>
    <property type="project" value="UniProtKB-SubCell"/>
</dbReference>
<dbReference type="EMBL" id="CAKOGP040002080">
    <property type="protein sequence ID" value="CAJ1960995.1"/>
    <property type="molecule type" value="Genomic_DNA"/>
</dbReference>
<dbReference type="GO" id="GO:0051301">
    <property type="term" value="P:cell division"/>
    <property type="evidence" value="ECO:0007669"/>
    <property type="project" value="UniProtKB-KW"/>
</dbReference>
<sequence>MPVTHLELENFKSYGGLQKIGPFKSFTSIIGPNGSGKSNCMDALSFVLGVQSRDLRSSQMKDLIFRPPGQKKRSNKLRASAAIYFESDEGEETKFQRTISPSGTGDYRINGNVVGYKEYEQNLAKIGVLVKARNFLVFQGDVESLARKTPAEFVELLEQISLSRELKEPYEEALKAKDEAEAATLFCYNKQKGMKGERRQLKEQKEEAERFHELLDQKATLQTDYYLWLLFHLEQDREERESKLQELQQVLQQKHALEEEHTATLKESKKKASAARRLTQAADNKRVKLAGEMDKLEPAFIQVEEEMKTFEKKIAQDKSQVEKKKSQAEMHGAKLQELDEEIVRSRNDLKDLEREYDEAKQDAAPDQVTLTQAQEEEYERVKEAAAAASVQPRRKLATINQKMETARAKAASVQTELDAVQARRTEVNRDLKELAERSDRVSKSLEKTNADRKAAEETLRKASGDAERAERRREELDMEIEKIDIALRDARDENRKSRDEERLMQAIRSLKSHFPGVLGRLVDLCRPAQRRYNLAVTVAAGKDMDAIVVDTRSTGIECIRYLREQRVGTATFLPLDSLHIPSAESAERLRARLAQDGRFRLAADVITCDDSISKAVLYAVGNTVVCDDLGAARELCFGGRRRGGDDSSIKAVTLGGAVISKAGTMTGGVTNEDSNRAGRWDDKVVQDMRDKREKLQTERSGLDRGEGSGRPSIGRSTHIEELRNNFNSLTNRADYSKSDMDFTKRQLHEKRTLLKAVDLQIPQLKDALAKTEQSIKKLDADATKAIVAVKAAEDEHLGRFRDETGLKDLQAYERAIRQSRDEYKKKKRTVTEHITHLEQQKEYETNRDLQEPIVKLENRLKGHEKKLKEAKKRQKELQKDMKTLKKNVEDADAAVKEASEKEKELEDETKALQKDFKDFQNERVEISKAVAAEEAALERLRGKLHETLQKARVEEVELPLIGADSKRRSTRSGRQISADSDEEMKDTDDDESESQRISQSQASQVPTQYSHDTDPRMVSDMNEASKVDFSKMREDLKQRLGDREERKVRKEFEDARTSIEGEIEGMVPNMKAADAFTNVTQKLKDTGADFDKAKEESRKATAEFQKIKNERTKRFTRAFNHIDESLKTIYRDMTKSSKHPLGGNAYLSLDDTEEPFKGGMKFNAMPPMKRFRDMEQLSGGEKTVAALALLFAIHSYHPAPFFVMDEVDAALDNINLRKVCNYIQQRSQSDFQCIVISLKDMFYERSEGLVGICKDVGTNSSRTMTLDLTQFDNQDKKKARGKKRTRSEGGGPRKRRVMPTSPAATIATQ</sequence>
<reference evidence="14" key="1">
    <citation type="submission" date="2023-08" db="EMBL/GenBank/DDBJ databases">
        <authorList>
            <person name="Audoor S."/>
            <person name="Bilcke G."/>
        </authorList>
    </citation>
    <scope>NUCLEOTIDE SEQUENCE</scope>
</reference>
<dbReference type="InterPro" id="IPR036277">
    <property type="entry name" value="SMC_hinge_sf"/>
</dbReference>
<dbReference type="SUPFAM" id="SSF75553">
    <property type="entry name" value="Smc hinge domain"/>
    <property type="match status" value="1"/>
</dbReference>
<keyword evidence="15" id="KW-1185">Reference proteome</keyword>
<keyword evidence="6" id="KW-0498">Mitosis</keyword>
<feature type="region of interest" description="Disordered" evidence="12">
    <location>
        <begin position="1270"/>
        <end position="1309"/>
    </location>
</feature>
<feature type="region of interest" description="Disordered" evidence="12">
    <location>
        <begin position="948"/>
        <end position="1020"/>
    </location>
</feature>
<evidence type="ECO:0000256" key="7">
    <source>
        <dbReference type="ARBA" id="ARBA00023054"/>
    </source>
</evidence>
<evidence type="ECO:0000256" key="10">
    <source>
        <dbReference type="PIRNR" id="PIRNR005719"/>
    </source>
</evidence>
<dbReference type="GO" id="GO:0008278">
    <property type="term" value="C:cohesin complex"/>
    <property type="evidence" value="ECO:0007669"/>
    <property type="project" value="InterPro"/>
</dbReference>
<dbReference type="Gene3D" id="1.20.1060.20">
    <property type="match status" value="1"/>
</dbReference>
<evidence type="ECO:0000256" key="5">
    <source>
        <dbReference type="ARBA" id="ARBA00022618"/>
    </source>
</evidence>
<evidence type="ECO:0000256" key="6">
    <source>
        <dbReference type="ARBA" id="ARBA00022776"/>
    </source>
</evidence>
<evidence type="ECO:0000256" key="8">
    <source>
        <dbReference type="ARBA" id="ARBA00023242"/>
    </source>
</evidence>
<feature type="compositionally biased region" description="Acidic residues" evidence="12">
    <location>
        <begin position="979"/>
        <end position="992"/>
    </location>
</feature>
<dbReference type="InterPro" id="IPR024704">
    <property type="entry name" value="SMC"/>
</dbReference>
<organism evidence="14 15">
    <name type="scientific">Cylindrotheca closterium</name>
    <dbReference type="NCBI Taxonomy" id="2856"/>
    <lineage>
        <taxon>Eukaryota</taxon>
        <taxon>Sar</taxon>
        <taxon>Stramenopiles</taxon>
        <taxon>Ochrophyta</taxon>
        <taxon>Bacillariophyta</taxon>
        <taxon>Bacillariophyceae</taxon>
        <taxon>Bacillariophycidae</taxon>
        <taxon>Bacillariales</taxon>
        <taxon>Bacillariaceae</taxon>
        <taxon>Cylindrotheca</taxon>
    </lineage>
</organism>
<keyword evidence="9" id="KW-0131">Cell cycle</keyword>
<feature type="region of interest" description="Disordered" evidence="12">
    <location>
        <begin position="690"/>
        <end position="720"/>
    </location>
</feature>
<accession>A0AAD2G340</accession>
<name>A0AAD2G340_9STRA</name>
<dbReference type="GO" id="GO:0005524">
    <property type="term" value="F:ATP binding"/>
    <property type="evidence" value="ECO:0007669"/>
    <property type="project" value="InterPro"/>
</dbReference>
<keyword evidence="5" id="KW-0132">Cell division</keyword>